<organism evidence="2 3">
    <name type="scientific">Nonomuraea soli</name>
    <dbReference type="NCBI Taxonomy" id="1032476"/>
    <lineage>
        <taxon>Bacteria</taxon>
        <taxon>Bacillati</taxon>
        <taxon>Actinomycetota</taxon>
        <taxon>Actinomycetes</taxon>
        <taxon>Streptosporangiales</taxon>
        <taxon>Streptosporangiaceae</taxon>
        <taxon>Nonomuraea</taxon>
    </lineage>
</organism>
<gene>
    <name evidence="2" type="ORF">HNR30_000724</name>
</gene>
<accession>A0A7W0HN35</accession>
<protein>
    <recommendedName>
        <fullName evidence="4">HXXEE domain-containing protein</fullName>
    </recommendedName>
</protein>
<dbReference type="Proteomes" id="UP000530928">
    <property type="component" value="Unassembled WGS sequence"/>
</dbReference>
<reference evidence="2 3" key="1">
    <citation type="submission" date="2020-07" db="EMBL/GenBank/DDBJ databases">
        <title>Genomic Encyclopedia of Type Strains, Phase IV (KMG-IV): sequencing the most valuable type-strain genomes for metagenomic binning, comparative biology and taxonomic classification.</title>
        <authorList>
            <person name="Goeker M."/>
        </authorList>
    </citation>
    <scope>NUCLEOTIDE SEQUENCE [LARGE SCALE GENOMIC DNA]</scope>
    <source>
        <strain evidence="2 3">DSM 45533</strain>
    </source>
</reference>
<evidence type="ECO:0008006" key="4">
    <source>
        <dbReference type="Google" id="ProtNLM"/>
    </source>
</evidence>
<feature type="transmembrane region" description="Helical" evidence="1">
    <location>
        <begin position="98"/>
        <end position="118"/>
    </location>
</feature>
<feature type="transmembrane region" description="Helical" evidence="1">
    <location>
        <begin position="50"/>
        <end position="67"/>
    </location>
</feature>
<dbReference type="EMBL" id="JACDUR010000001">
    <property type="protein sequence ID" value="MBA2889389.1"/>
    <property type="molecule type" value="Genomic_DNA"/>
</dbReference>
<dbReference type="InterPro" id="IPR025671">
    <property type="entry name" value="HXXEE"/>
</dbReference>
<keyword evidence="3" id="KW-1185">Reference proteome</keyword>
<proteinExistence type="predicted"/>
<dbReference type="RefSeq" id="WP_181608186.1">
    <property type="nucleotide sequence ID" value="NZ_BAABAM010000001.1"/>
</dbReference>
<evidence type="ECO:0000313" key="2">
    <source>
        <dbReference type="EMBL" id="MBA2889389.1"/>
    </source>
</evidence>
<keyword evidence="1" id="KW-0472">Membrane</keyword>
<comment type="caution">
    <text evidence="2">The sequence shown here is derived from an EMBL/GenBank/DDBJ whole genome shotgun (WGS) entry which is preliminary data.</text>
</comment>
<sequence length="164" mass="17863">MSPWGLLVAWAVHDAEELATMAGWVERERPRLERMYPWIRWDLLRVSQRHVTIAIGLMGLVMTAACAAGPRSRLFQTALAGFGLHGVIHLAQGLLTRGYTPGLLTAATVVLPYSVWAWRRLRAEGVQVSGGRSALSGVALFLVAVGGVHGIAKLLSTPPADRWF</sequence>
<keyword evidence="1" id="KW-1133">Transmembrane helix</keyword>
<keyword evidence="1" id="KW-0812">Transmembrane</keyword>
<dbReference type="AlphaFoldDB" id="A0A7W0HN35"/>
<evidence type="ECO:0000256" key="1">
    <source>
        <dbReference type="SAM" id="Phobius"/>
    </source>
</evidence>
<dbReference type="Pfam" id="PF13787">
    <property type="entry name" value="HXXEE"/>
    <property type="match status" value="1"/>
</dbReference>
<feature type="transmembrane region" description="Helical" evidence="1">
    <location>
        <begin position="130"/>
        <end position="152"/>
    </location>
</feature>
<name>A0A7W0HN35_9ACTN</name>
<evidence type="ECO:0000313" key="3">
    <source>
        <dbReference type="Proteomes" id="UP000530928"/>
    </source>
</evidence>